<dbReference type="Gene3D" id="1.20.1280.50">
    <property type="match status" value="1"/>
</dbReference>
<dbReference type="PANTHER" id="PTHR32141">
    <property type="match status" value="1"/>
</dbReference>
<dbReference type="InterPro" id="IPR032675">
    <property type="entry name" value="LRR_dom_sf"/>
</dbReference>
<dbReference type="SUPFAM" id="SSF81383">
    <property type="entry name" value="F-box domain"/>
    <property type="match status" value="1"/>
</dbReference>
<dbReference type="Gene3D" id="3.80.10.10">
    <property type="entry name" value="Ribonuclease Inhibitor"/>
    <property type="match status" value="1"/>
</dbReference>
<dbReference type="SUPFAM" id="SSF52047">
    <property type="entry name" value="RNI-like"/>
    <property type="match status" value="1"/>
</dbReference>
<feature type="domain" description="F-box" evidence="1">
    <location>
        <begin position="11"/>
        <end position="46"/>
    </location>
</feature>
<protein>
    <submittedName>
        <fullName evidence="2">(northern house mosquito) hypothetical protein</fullName>
    </submittedName>
</protein>
<dbReference type="AlphaFoldDB" id="A0A8D8AV52"/>
<evidence type="ECO:0000313" key="2">
    <source>
        <dbReference type="EMBL" id="CAG6464304.1"/>
    </source>
</evidence>
<dbReference type="CDD" id="cd22159">
    <property type="entry name" value="F-box_AtTIR1-like"/>
    <property type="match status" value="1"/>
</dbReference>
<evidence type="ECO:0000259" key="1">
    <source>
        <dbReference type="PROSITE" id="PS50181"/>
    </source>
</evidence>
<dbReference type="PROSITE" id="PS50181">
    <property type="entry name" value="FBOX"/>
    <property type="match status" value="1"/>
</dbReference>
<sequence>MNPLKAVPPEPLTIDDLPDEILDHIFSFLKLPDRKSASLVCLRWNNKSFRWKNVVVVIQTSQLASEYSSLLASDRPYKHLEIPARWLGPEMAARFANSLESLVLFRLEAESVMNRNAHFSIFDVEDIHNAFPKIRELTLEYLTFLDHSHFDRFIRVSFPALESLYVKHCLIGSRSIEIMRFSNFSNLEHLKIETKFPLESTLLQDVEMFPKLRALDLTCLEFRVHHLGQHFHLNHITSLAIEAQFDEGYLLEIVNLFPALLSLRLKGSAQFSAESIETAKKRLPNCVFKFENHMNRVQEYRNEFSDFF</sequence>
<dbReference type="InterPro" id="IPR036047">
    <property type="entry name" value="F-box-like_dom_sf"/>
</dbReference>
<dbReference type="Pfam" id="PF12937">
    <property type="entry name" value="F-box-like"/>
    <property type="match status" value="1"/>
</dbReference>
<reference evidence="2" key="1">
    <citation type="submission" date="2021-05" db="EMBL/GenBank/DDBJ databases">
        <authorList>
            <person name="Alioto T."/>
            <person name="Alioto T."/>
            <person name="Gomez Garrido J."/>
        </authorList>
    </citation>
    <scope>NUCLEOTIDE SEQUENCE</scope>
</reference>
<dbReference type="PANTHER" id="PTHR32141:SF179">
    <property type="entry name" value="F-BOX DOMAIN-CONTAINING PROTEIN"/>
    <property type="match status" value="1"/>
</dbReference>
<dbReference type="InterPro" id="IPR001810">
    <property type="entry name" value="F-box_dom"/>
</dbReference>
<organism evidence="2">
    <name type="scientific">Culex pipiens</name>
    <name type="common">House mosquito</name>
    <dbReference type="NCBI Taxonomy" id="7175"/>
    <lineage>
        <taxon>Eukaryota</taxon>
        <taxon>Metazoa</taxon>
        <taxon>Ecdysozoa</taxon>
        <taxon>Arthropoda</taxon>
        <taxon>Hexapoda</taxon>
        <taxon>Insecta</taxon>
        <taxon>Pterygota</taxon>
        <taxon>Neoptera</taxon>
        <taxon>Endopterygota</taxon>
        <taxon>Diptera</taxon>
        <taxon>Nematocera</taxon>
        <taxon>Culicoidea</taxon>
        <taxon>Culicidae</taxon>
        <taxon>Culicinae</taxon>
        <taxon>Culicini</taxon>
        <taxon>Culex</taxon>
        <taxon>Culex</taxon>
    </lineage>
</organism>
<dbReference type="SMART" id="SM00256">
    <property type="entry name" value="FBOX"/>
    <property type="match status" value="1"/>
</dbReference>
<dbReference type="EMBL" id="HBUE01050798">
    <property type="protein sequence ID" value="CAG6464304.1"/>
    <property type="molecule type" value="Transcribed_RNA"/>
</dbReference>
<name>A0A8D8AV52_CULPI</name>
<dbReference type="InterPro" id="IPR055302">
    <property type="entry name" value="F-box_dom-containing"/>
</dbReference>
<proteinExistence type="predicted"/>
<accession>A0A8D8AV52</accession>